<evidence type="ECO:0000313" key="3">
    <source>
        <dbReference type="Proteomes" id="UP000273643"/>
    </source>
</evidence>
<dbReference type="AlphaFoldDB" id="A0A3N1NZF2"/>
<dbReference type="NCBIfam" id="TIGR04219">
    <property type="entry name" value="OMP_w_GlyGly"/>
    <property type="match status" value="1"/>
</dbReference>
<keyword evidence="1" id="KW-0732">Signal</keyword>
<feature type="chain" id="PRO_5018294372" evidence="1">
    <location>
        <begin position="20"/>
        <end position="247"/>
    </location>
</feature>
<accession>A0A3N1NZF2</accession>
<comment type="caution">
    <text evidence="2">The sequence shown here is derived from an EMBL/GenBank/DDBJ whole genome shotgun (WGS) entry which is preliminary data.</text>
</comment>
<dbReference type="InterPro" id="IPR026387">
    <property type="entry name" value="OMP_w_GlyGly"/>
</dbReference>
<keyword evidence="3" id="KW-1185">Reference proteome</keyword>
<dbReference type="RefSeq" id="WP_024460393.1">
    <property type="nucleotide sequence ID" value="NZ_RJUK01000001.1"/>
</dbReference>
<name>A0A3N1NZF2_9GAMM</name>
<sequence length="247" mass="26874">MKKVMLASGLMLAAPLASADFLGVYAGAGQWQSDYSGVIGDANNDIDVNELGLNESDNNFFYVAFEHPIPLLPNVRLQHTDLSSSQSATIVDTFTLDGETFTPGEVATDVDLTHIDGTLYYELLDNWVSFDLGLTIRKFDGYVQAESETVGNSQNVVLDEAIPMVYGKARFDLPLTGLSVGGQANVINYDDNSLSDMSVNVAYDFIDSMALDLGIEVGYRQMNLEINEDVTADVELSGPYASLNLHF</sequence>
<proteinExistence type="predicted"/>
<reference evidence="2 3" key="1">
    <citation type="submission" date="2018-11" db="EMBL/GenBank/DDBJ databases">
        <title>Genomic Encyclopedia of Type Strains, Phase IV (KMG-IV): sequencing the most valuable type-strain genomes for metagenomic binning, comparative biology and taxonomic classification.</title>
        <authorList>
            <person name="Goeker M."/>
        </authorList>
    </citation>
    <scope>NUCLEOTIDE SEQUENCE [LARGE SCALE GENOMIC DNA]</scope>
    <source>
        <strain evidence="2 3">DSM 16974</strain>
    </source>
</reference>
<dbReference type="Proteomes" id="UP000273643">
    <property type="component" value="Unassembled WGS sequence"/>
</dbReference>
<protein>
    <submittedName>
        <fullName evidence="2">Outer membrane protein</fullName>
    </submittedName>
</protein>
<feature type="signal peptide" evidence="1">
    <location>
        <begin position="1"/>
        <end position="19"/>
    </location>
</feature>
<organism evidence="2 3">
    <name type="scientific">Marinimicrobium koreense</name>
    <dbReference type="NCBI Taxonomy" id="306545"/>
    <lineage>
        <taxon>Bacteria</taxon>
        <taxon>Pseudomonadati</taxon>
        <taxon>Pseudomonadota</taxon>
        <taxon>Gammaproteobacteria</taxon>
        <taxon>Cellvibrionales</taxon>
        <taxon>Cellvibrionaceae</taxon>
        <taxon>Marinimicrobium</taxon>
    </lineage>
</organism>
<evidence type="ECO:0000256" key="1">
    <source>
        <dbReference type="SAM" id="SignalP"/>
    </source>
</evidence>
<dbReference type="EMBL" id="RJUK01000001">
    <property type="protein sequence ID" value="ROQ20377.1"/>
    <property type="molecule type" value="Genomic_DNA"/>
</dbReference>
<evidence type="ECO:0000313" key="2">
    <source>
        <dbReference type="EMBL" id="ROQ20377.1"/>
    </source>
</evidence>
<gene>
    <name evidence="2" type="ORF">EDC38_0978</name>
</gene>
<dbReference type="OrthoDB" id="6708408at2"/>